<evidence type="ECO:0000313" key="1">
    <source>
        <dbReference type="EMBL" id="SVA62547.1"/>
    </source>
</evidence>
<proteinExistence type="predicted"/>
<organism evidence="1">
    <name type="scientific">marine metagenome</name>
    <dbReference type="NCBI Taxonomy" id="408172"/>
    <lineage>
        <taxon>unclassified sequences</taxon>
        <taxon>metagenomes</taxon>
        <taxon>ecological metagenomes</taxon>
    </lineage>
</organism>
<sequence length="65" mass="8017">MTKILWKCSDEKLRKSNLFKFENFLKKKYGLNHNNNYEKLWKWTVENSAEFWKSIREFSNVKGQL</sequence>
<gene>
    <name evidence="1" type="ORF">METZ01_LOCUS115401</name>
</gene>
<dbReference type="EMBL" id="UINC01014710">
    <property type="protein sequence ID" value="SVA62547.1"/>
    <property type="molecule type" value="Genomic_DNA"/>
</dbReference>
<protein>
    <recommendedName>
        <fullName evidence="2">Acetyl-coenzyme A synthetase N-terminal domain-containing protein</fullName>
    </recommendedName>
</protein>
<accession>A0A381XEF4</accession>
<reference evidence="1" key="1">
    <citation type="submission" date="2018-05" db="EMBL/GenBank/DDBJ databases">
        <authorList>
            <person name="Lanie J.A."/>
            <person name="Ng W.-L."/>
            <person name="Kazmierczak K.M."/>
            <person name="Andrzejewski T.M."/>
            <person name="Davidsen T.M."/>
            <person name="Wayne K.J."/>
            <person name="Tettelin H."/>
            <person name="Glass J.I."/>
            <person name="Rusch D."/>
            <person name="Podicherti R."/>
            <person name="Tsui H.-C.T."/>
            <person name="Winkler M.E."/>
        </authorList>
    </citation>
    <scope>NUCLEOTIDE SEQUENCE</scope>
</reference>
<dbReference type="AlphaFoldDB" id="A0A381XEF4"/>
<evidence type="ECO:0008006" key="2">
    <source>
        <dbReference type="Google" id="ProtNLM"/>
    </source>
</evidence>
<feature type="non-terminal residue" evidence="1">
    <location>
        <position position="65"/>
    </location>
</feature>
<name>A0A381XEF4_9ZZZZ</name>